<dbReference type="EMBL" id="SNWR01000002">
    <property type="protein sequence ID" value="TDO33027.1"/>
    <property type="molecule type" value="Genomic_DNA"/>
</dbReference>
<organism evidence="1 2">
    <name type="scientific">Paractinoplanes brasiliensis</name>
    <dbReference type="NCBI Taxonomy" id="52695"/>
    <lineage>
        <taxon>Bacteria</taxon>
        <taxon>Bacillati</taxon>
        <taxon>Actinomycetota</taxon>
        <taxon>Actinomycetes</taxon>
        <taxon>Micromonosporales</taxon>
        <taxon>Micromonosporaceae</taxon>
        <taxon>Paractinoplanes</taxon>
    </lineage>
</organism>
<dbReference type="RefSeq" id="WP_133878921.1">
    <property type="nucleotide sequence ID" value="NZ_BOMD01000049.1"/>
</dbReference>
<evidence type="ECO:0000313" key="1">
    <source>
        <dbReference type="EMBL" id="TDO33027.1"/>
    </source>
</evidence>
<evidence type="ECO:0000313" key="2">
    <source>
        <dbReference type="Proteomes" id="UP000294901"/>
    </source>
</evidence>
<gene>
    <name evidence="1" type="ORF">C8E87_8507</name>
</gene>
<accession>A0A4R6JCG4</accession>
<protein>
    <submittedName>
        <fullName evidence="1">Uncharacterized protein</fullName>
    </submittedName>
</protein>
<dbReference type="Proteomes" id="UP000294901">
    <property type="component" value="Unassembled WGS sequence"/>
</dbReference>
<name>A0A4R6JCG4_9ACTN</name>
<sequence length="171" mass="17426">MSAVESTPGARPRSRRRLILLLIAGLALVLVGGAAAVLAGRDDGPAARFERAAAAFHKAYTPAARALDDSLAQAADGFADPSFAAVTVEANRAGDAFADYGAAIRAIPFPAAAQPAAKDLAEVADFGRTLMTNTANSFGAGTAKSLVEQYRPQAESALAAAEKALRAALDD</sequence>
<keyword evidence="2" id="KW-1185">Reference proteome</keyword>
<reference evidence="1 2" key="1">
    <citation type="submission" date="2019-03" db="EMBL/GenBank/DDBJ databases">
        <title>Sequencing the genomes of 1000 actinobacteria strains.</title>
        <authorList>
            <person name="Klenk H.-P."/>
        </authorList>
    </citation>
    <scope>NUCLEOTIDE SEQUENCE [LARGE SCALE GENOMIC DNA]</scope>
    <source>
        <strain evidence="1 2">DSM 43805</strain>
    </source>
</reference>
<comment type="caution">
    <text evidence="1">The sequence shown here is derived from an EMBL/GenBank/DDBJ whole genome shotgun (WGS) entry which is preliminary data.</text>
</comment>
<dbReference type="AlphaFoldDB" id="A0A4R6JCG4"/>
<proteinExistence type="predicted"/>